<accession>I1P059</accession>
<dbReference type="Gramene" id="ORGLA02G0136500.1">
    <property type="protein sequence ID" value="ORGLA02G0136500.1"/>
    <property type="gene ID" value="ORGLA02G0136500"/>
</dbReference>
<dbReference type="HOGENOM" id="CLU_2642145_0_0_1"/>
<dbReference type="Proteomes" id="UP000007306">
    <property type="component" value="Chromosome 2"/>
</dbReference>
<organism evidence="2 3">
    <name type="scientific">Oryza glaberrima</name>
    <name type="common">African rice</name>
    <dbReference type="NCBI Taxonomy" id="4538"/>
    <lineage>
        <taxon>Eukaryota</taxon>
        <taxon>Viridiplantae</taxon>
        <taxon>Streptophyta</taxon>
        <taxon>Embryophyta</taxon>
        <taxon>Tracheophyta</taxon>
        <taxon>Spermatophyta</taxon>
        <taxon>Magnoliopsida</taxon>
        <taxon>Liliopsida</taxon>
        <taxon>Poales</taxon>
        <taxon>Poaceae</taxon>
        <taxon>BOP clade</taxon>
        <taxon>Oryzoideae</taxon>
        <taxon>Oryzeae</taxon>
        <taxon>Oryzinae</taxon>
        <taxon>Oryza</taxon>
    </lineage>
</organism>
<reference evidence="2" key="1">
    <citation type="submission" date="2015-06" db="UniProtKB">
        <authorList>
            <consortium name="EnsemblPlants"/>
        </authorList>
    </citation>
    <scope>IDENTIFICATION</scope>
</reference>
<protein>
    <submittedName>
        <fullName evidence="2">Uncharacterized protein</fullName>
    </submittedName>
</protein>
<keyword evidence="3" id="KW-1185">Reference proteome</keyword>
<name>I1P059_ORYGL</name>
<dbReference type="AlphaFoldDB" id="I1P059"/>
<dbReference type="OMA" id="EFNCFDE"/>
<dbReference type="EnsemblPlants" id="ORGLA02G0136500.1">
    <property type="protein sequence ID" value="ORGLA02G0136500.1"/>
    <property type="gene ID" value="ORGLA02G0136500"/>
</dbReference>
<evidence type="ECO:0000313" key="2">
    <source>
        <dbReference type="EnsemblPlants" id="ORGLA02G0136500.1"/>
    </source>
</evidence>
<evidence type="ECO:0000313" key="3">
    <source>
        <dbReference type="Proteomes" id="UP000007306"/>
    </source>
</evidence>
<reference evidence="2 3" key="2">
    <citation type="submission" date="2018-04" db="EMBL/GenBank/DDBJ databases">
        <title>OglaRS2 (Oryza glaberrima Reference Sequence Version 2).</title>
        <authorList>
            <person name="Zhang J."/>
            <person name="Kudrna D."/>
            <person name="Lee S."/>
            <person name="Talag J."/>
            <person name="Rajasekar S."/>
            <person name="Wing R.A."/>
        </authorList>
    </citation>
    <scope>NUCLEOTIDE SEQUENCE [LARGE SCALE GENOMIC DNA]</scope>
    <source>
        <strain evidence="2 3">cv. IRGC 96717</strain>
    </source>
</reference>
<proteinExistence type="predicted"/>
<evidence type="ECO:0000256" key="1">
    <source>
        <dbReference type="SAM" id="MobiDB-lite"/>
    </source>
</evidence>
<sequence length="77" mass="8338">MPHESGPKSSRSGGGGGEVPRRRHSSPRGFLPDYSCSKHCILDGLKGEADGTRVKTSSFPTSFRHPEGDAEFNCFDE</sequence>
<feature type="region of interest" description="Disordered" evidence="1">
    <location>
        <begin position="1"/>
        <end position="34"/>
    </location>
</feature>